<dbReference type="PANTHER" id="PTHR37826:SF2">
    <property type="entry name" value="ZINC-RIBBON DOMAIN-CONTAINING PROTEIN"/>
    <property type="match status" value="1"/>
</dbReference>
<keyword evidence="1" id="KW-0175">Coiled coil</keyword>
<keyword evidence="4" id="KW-0645">Protease</keyword>
<evidence type="ECO:0000259" key="2">
    <source>
        <dbReference type="Pfam" id="PF13240"/>
    </source>
</evidence>
<evidence type="ECO:0000259" key="3">
    <source>
        <dbReference type="Pfam" id="PF13421"/>
    </source>
</evidence>
<proteinExistence type="predicted"/>
<evidence type="ECO:0000313" key="4">
    <source>
        <dbReference type="EMBL" id="SHG33409.1"/>
    </source>
</evidence>
<dbReference type="GO" id="GO:0006508">
    <property type="term" value="P:proteolysis"/>
    <property type="evidence" value="ECO:0007669"/>
    <property type="project" value="UniProtKB-KW"/>
</dbReference>
<dbReference type="PANTHER" id="PTHR37826">
    <property type="entry name" value="FLOTILLIN BAND_7_5 DOMAIN PROTEIN"/>
    <property type="match status" value="1"/>
</dbReference>
<keyword evidence="4" id="KW-0378">Hydrolase</keyword>
<name>A0AAQ1MET5_9FIRM</name>
<dbReference type="SUPFAM" id="SSF117892">
    <property type="entry name" value="Band 7/SPFH domain"/>
    <property type="match status" value="1"/>
</dbReference>
<feature type="coiled-coil region" evidence="1">
    <location>
        <begin position="325"/>
        <end position="352"/>
    </location>
</feature>
<accession>A0AAQ1MET5</accession>
<dbReference type="CDD" id="cd03408">
    <property type="entry name" value="SPFH_like_u1"/>
    <property type="match status" value="1"/>
</dbReference>
<dbReference type="InterPro" id="IPR026870">
    <property type="entry name" value="Zinc_ribbon_dom"/>
</dbReference>
<dbReference type="RefSeq" id="WP_044992028.1">
    <property type="nucleotide sequence ID" value="NZ_FQVY01000003.1"/>
</dbReference>
<dbReference type="AlphaFoldDB" id="A0AAQ1MET5"/>
<comment type="caution">
    <text evidence="4">The sequence shown here is derived from an EMBL/GenBank/DDBJ whole genome shotgun (WGS) entry which is preliminary data.</text>
</comment>
<reference evidence="5" key="1">
    <citation type="submission" date="2016-11" db="EMBL/GenBank/DDBJ databases">
        <authorList>
            <person name="Jaros S."/>
            <person name="Januszkiewicz K."/>
            <person name="Wedrychowicz H."/>
        </authorList>
    </citation>
    <scope>NUCLEOTIDE SEQUENCE [LARGE SCALE GENOMIC DNA]</scope>
    <source>
        <strain evidence="5">DSM 4029</strain>
    </source>
</reference>
<feature type="domain" description="SPFH" evidence="3">
    <location>
        <begin position="55"/>
        <end position="267"/>
    </location>
</feature>
<evidence type="ECO:0000256" key="1">
    <source>
        <dbReference type="SAM" id="Coils"/>
    </source>
</evidence>
<evidence type="ECO:0000313" key="5">
    <source>
        <dbReference type="Proteomes" id="UP000184089"/>
    </source>
</evidence>
<protein>
    <submittedName>
        <fullName evidence="4">Membrane protease subunit, stomatin/prohibitin family, contains C-terminal Zn-ribbon domain</fullName>
    </submittedName>
</protein>
<dbReference type="Pfam" id="PF13240">
    <property type="entry name" value="Zn_Ribbon_1"/>
    <property type="match status" value="1"/>
</dbReference>
<dbReference type="EMBL" id="FQVY01000003">
    <property type="protein sequence ID" value="SHG33409.1"/>
    <property type="molecule type" value="Genomic_DNA"/>
</dbReference>
<dbReference type="InterPro" id="IPR033880">
    <property type="entry name" value="SPFH_YdjI"/>
</dbReference>
<sequence>MGLIKAATGAIGGALADQWLEAFEAGDMGDTTVMAPGVKLRRGDRRDSNYKGTAQVVSNGSKIIVNENQCMLLVDGGKIVSYTAEPGYYTVDNSTAPSVFNGQLGDAVKETWERFKFSGSTPLQQKIYFINMQEIKNIAFGTVNPVNYFDEFYNAELYLRAHGYFSIRITDPIKFYREAIPRDAQHVNVEDIHKLYLSEFLTAFQAAINQMSADHERISYVASQSQKLAQYMSTVLDDDWNDRRGMVIESVGINSISYDEDSKNLINLRNKGAMLSDATVREGYVQGSVAEGIKAAGSNSAGAAQAFMGMGIGMQASGGPMGAFSATNQNQMQQQAAEKQAAKEEAAAQAAAAAAAGAWTCECGQQNTGKFCQNCGKPQPAPAETWTCECGQENGGNFCSNCGKPRPAAPSVCPKCGKEVEPGANFCPSCGEKLK</sequence>
<dbReference type="Pfam" id="PF13421">
    <property type="entry name" value="Band_7_1"/>
    <property type="match status" value="1"/>
</dbReference>
<feature type="domain" description="Zinc-ribbon" evidence="2">
    <location>
        <begin position="413"/>
        <end position="434"/>
    </location>
</feature>
<dbReference type="InterPro" id="IPR036013">
    <property type="entry name" value="Band_7/SPFH_dom_sf"/>
</dbReference>
<dbReference type="GO" id="GO:0008233">
    <property type="term" value="F:peptidase activity"/>
    <property type="evidence" value="ECO:0007669"/>
    <property type="project" value="UniProtKB-KW"/>
</dbReference>
<gene>
    <name evidence="4" type="ORF">SAMN05444424_2146</name>
</gene>
<dbReference type="Proteomes" id="UP000184089">
    <property type="component" value="Unassembled WGS sequence"/>
</dbReference>
<organism evidence="4 5">
    <name type="scientific">Bittarella massiliensis</name>
    <name type="common">ex Durand et al. 2017</name>
    <dbReference type="NCBI Taxonomy" id="1720313"/>
    <lineage>
        <taxon>Bacteria</taxon>
        <taxon>Bacillati</taxon>
        <taxon>Bacillota</taxon>
        <taxon>Clostridia</taxon>
        <taxon>Eubacteriales</taxon>
        <taxon>Oscillospiraceae</taxon>
        <taxon>Bittarella (ex Durand et al. 2017)</taxon>
    </lineage>
</organism>